<dbReference type="InterPro" id="IPR009667">
    <property type="entry name" value="DUF1258"/>
</dbReference>
<evidence type="ECO:0000313" key="4">
    <source>
        <dbReference type="WBParaSite" id="maker-uti_cns_0013903-snap-gene-0.6-mRNA-1"/>
    </source>
</evidence>
<dbReference type="WBParaSite" id="maker-uti_cns_0005373-snap-gene-0.2-mRNA-1">
    <property type="protein sequence ID" value="maker-uti_cns_0005373-snap-gene-0.2-mRNA-1"/>
    <property type="gene ID" value="maker-uti_cns_0005373-snap-gene-0.2"/>
</dbReference>
<feature type="region of interest" description="Disordered" evidence="1">
    <location>
        <begin position="25"/>
        <end position="68"/>
    </location>
</feature>
<dbReference type="WBParaSite" id="maker-uti_cns_0016766-snap-gene-0.3-mRNA-1">
    <property type="protein sequence ID" value="maker-uti_cns_0016766-snap-gene-0.3-mRNA-1"/>
    <property type="gene ID" value="maker-uti_cns_0016766-snap-gene-0.3"/>
</dbReference>
<evidence type="ECO:0000313" key="3">
    <source>
        <dbReference type="WBParaSite" id="maker-uti_cns_0005373-snap-gene-0.2-mRNA-1"/>
    </source>
</evidence>
<keyword evidence="2" id="KW-1185">Reference proteome</keyword>
<reference evidence="3 4" key="1">
    <citation type="submission" date="2016-11" db="UniProtKB">
        <authorList>
            <consortium name="WormBaseParasite"/>
        </authorList>
    </citation>
    <scope>IDENTIFICATION</scope>
</reference>
<dbReference type="AlphaFoldDB" id="A0A1I8IUD3"/>
<dbReference type="WBParaSite" id="maker-uti_cns_0013903-snap-gene-0.6-mRNA-1">
    <property type="protein sequence ID" value="maker-uti_cns_0013903-snap-gene-0.6-mRNA-1"/>
    <property type="gene ID" value="maker-uti_cns_0013903-snap-gene-0.6"/>
</dbReference>
<evidence type="ECO:0000313" key="5">
    <source>
        <dbReference type="WBParaSite" id="maker-uti_cns_0016766-snap-gene-0.3-mRNA-1"/>
    </source>
</evidence>
<proteinExistence type="predicted"/>
<feature type="compositionally biased region" description="Low complexity" evidence="1">
    <location>
        <begin position="25"/>
        <end position="38"/>
    </location>
</feature>
<name>A0A1I8IUD3_9PLAT</name>
<dbReference type="PANTHER" id="PTHR46579:SF1">
    <property type="entry name" value="F5_8 TYPE C DOMAIN-CONTAINING PROTEIN"/>
    <property type="match status" value="1"/>
</dbReference>
<dbReference type="Pfam" id="PF06869">
    <property type="entry name" value="DUF1258"/>
    <property type="match status" value="1"/>
</dbReference>
<evidence type="ECO:0000256" key="1">
    <source>
        <dbReference type="SAM" id="MobiDB-lite"/>
    </source>
</evidence>
<organism evidence="2 5">
    <name type="scientific">Macrostomum lignano</name>
    <dbReference type="NCBI Taxonomy" id="282301"/>
    <lineage>
        <taxon>Eukaryota</taxon>
        <taxon>Metazoa</taxon>
        <taxon>Spiralia</taxon>
        <taxon>Lophotrochozoa</taxon>
        <taxon>Platyhelminthes</taxon>
        <taxon>Rhabditophora</taxon>
        <taxon>Macrostomorpha</taxon>
        <taxon>Macrostomida</taxon>
        <taxon>Macrostomidae</taxon>
        <taxon>Macrostomum</taxon>
    </lineage>
</organism>
<dbReference type="PANTHER" id="PTHR46579">
    <property type="entry name" value="F5/8 TYPE C DOMAIN-CONTAINING PROTEIN-RELATED"/>
    <property type="match status" value="1"/>
</dbReference>
<protein>
    <submittedName>
        <fullName evidence="3 4">DUF4806 domain-containing protein</fullName>
    </submittedName>
</protein>
<sequence>MSDTSTESEASLSTDYSAYSCQILSSDSHSNSSSSSSSLNQIPSANVLEAQPQPEGFSSSGPANPDAGNIEFEEELSHLPNFSALDDPCVQAALIYQWAITSGVSEAALDRLLKLILILTKRSNQNIPPSVKVLKSRLKEACSLDDSCVSELLFCSECKAQCNIHQPKAKSIVTLLNIVPQLRSILTKHLTTILNYEQKLQTSSNSDVLNSKIVSDQNLQRSSNKSIHLHLLVSADGANFFDNAKSSFWPFQAQILNLPVHIRQKFSNLILLALVAAKAIPHFQVFLPEIVKSLPKQFVFLEYNVFVHCTLLVCDLPALAKLFCIHQFNGAFSCPKCLHPGESIKVSEKGKNWVFRFSEAHIFPLRTMTTHIEHCRLAEIRKKPVFGVKSRSCLLDIISFPNCNPIDSLHCLFEGQIKFLLEEIFSPSNRHEPYFCSSSCSDFVSSCIRDSIIPPSISIQSKVRTLSDWKAKHYKNFALYFCFPTLVQRASHLPTKLLVTNLVLLYHLLYNVQSDKVDIEMLSKYFLLNAQNIFGPKILRLNFHLLLHMGEQYSMLGPVFGYSMFAFESAMGMFKKFLCGTVSFGSQLVSKFLYQKELHHLFSEVQDASILEAYNSIALEPSRSNGILKSTLAYVNGYFFSTFNSNVSTSNHLCVLSSGQICSIIRFVMPNRALVKEFNPIGSLFDFTFLSDPCPEDLLEWRQALYSVYKKCSSFYFVLITMPNNSQCFEKTVDLIEIERPCIAVPLPLFKKDCYCAIPLARAFEHD</sequence>
<evidence type="ECO:0000313" key="2">
    <source>
        <dbReference type="Proteomes" id="UP000095280"/>
    </source>
</evidence>
<dbReference type="Proteomes" id="UP000095280">
    <property type="component" value="Unplaced"/>
</dbReference>
<accession>A0A1I8IUD3</accession>